<name>A2NU44_MESAU</name>
<dbReference type="AlphaFoldDB" id="A2NU44"/>
<protein>
    <submittedName>
        <fullName evidence="1">Hamster beta-adrenergic receptor</fullName>
    </submittedName>
</protein>
<accession>A2NU44</accession>
<keyword evidence="1" id="KW-0675">Receptor</keyword>
<evidence type="ECO:0000313" key="1">
    <source>
        <dbReference type="EMBL" id="CAA27429.1"/>
    </source>
</evidence>
<proteinExistence type="evidence at transcript level"/>
<sequence length="19" mass="2182">MKLPGVCLRPAAPRRRCTR</sequence>
<dbReference type="EMBL" id="X03804">
    <property type="protein sequence ID" value="CAA27429.1"/>
    <property type="molecule type" value="mRNA"/>
</dbReference>
<reference evidence="1" key="1">
    <citation type="journal article" date="1986" name="Nature">
        <title>Cloning of the gene and cDNA for mammalian beta-adrenergic receptor and homology with rhodopsin.</title>
        <authorList>
            <person name="Dixon R.A."/>
            <person name="Kobilka B.K."/>
            <person name="Strader D.J."/>
            <person name="Benovic J.L."/>
            <person name="Dohlman H.G."/>
            <person name="Frielle T."/>
            <person name="Bolanowski M.A."/>
            <person name="Bennett C.D."/>
            <person name="Rands E."/>
            <person name="Diehl R.E."/>
            <person name="Mumford R.A."/>
            <person name="Slater E.E."/>
            <person name="Sigal I.S."/>
            <person name="Caron M.G."/>
            <person name="Lefkowitz R.J."/>
            <person name="Strader C.D."/>
        </authorList>
    </citation>
    <scope>NUCLEOTIDE SEQUENCE</scope>
</reference>
<organism evidence="1">
    <name type="scientific">Mesocricetus auratus</name>
    <name type="common">Golden hamster</name>
    <dbReference type="NCBI Taxonomy" id="10036"/>
    <lineage>
        <taxon>Eukaryota</taxon>
        <taxon>Metazoa</taxon>
        <taxon>Chordata</taxon>
        <taxon>Craniata</taxon>
        <taxon>Vertebrata</taxon>
        <taxon>Euteleostomi</taxon>
        <taxon>Mammalia</taxon>
        <taxon>Eutheria</taxon>
        <taxon>Euarchontoglires</taxon>
        <taxon>Glires</taxon>
        <taxon>Rodentia</taxon>
        <taxon>Myomorpha</taxon>
        <taxon>Muroidea</taxon>
        <taxon>Cricetidae</taxon>
        <taxon>Cricetinae</taxon>
        <taxon>Mesocricetus</taxon>
    </lineage>
</organism>